<evidence type="ECO:0000313" key="4">
    <source>
        <dbReference type="Proteomes" id="UP000003959"/>
    </source>
</evidence>
<dbReference type="InterPro" id="IPR051043">
    <property type="entry name" value="Sulfatase_Mod_Factor_Kinase"/>
</dbReference>
<dbReference type="SUPFAM" id="SSF56436">
    <property type="entry name" value="C-type lectin-like"/>
    <property type="match status" value="1"/>
</dbReference>
<keyword evidence="4" id="KW-1185">Reference proteome</keyword>
<feature type="domain" description="Sulfatase-modifying factor enzyme-like" evidence="2">
    <location>
        <begin position="45"/>
        <end position="337"/>
    </location>
</feature>
<accession>F4XXX0</accession>
<dbReference type="GO" id="GO:0120147">
    <property type="term" value="F:formylglycine-generating oxidase activity"/>
    <property type="evidence" value="ECO:0007669"/>
    <property type="project" value="TreeGrafter"/>
</dbReference>
<dbReference type="PANTHER" id="PTHR23150">
    <property type="entry name" value="SULFATASE MODIFYING FACTOR 1, 2"/>
    <property type="match status" value="1"/>
</dbReference>
<dbReference type="PANTHER" id="PTHR23150:SF19">
    <property type="entry name" value="FORMYLGLYCINE-GENERATING ENZYME"/>
    <property type="match status" value="1"/>
</dbReference>
<dbReference type="eggNOG" id="COG1262">
    <property type="taxonomic scope" value="Bacteria"/>
</dbReference>
<evidence type="ECO:0000259" key="2">
    <source>
        <dbReference type="Pfam" id="PF03781"/>
    </source>
</evidence>
<dbReference type="InterPro" id="IPR005532">
    <property type="entry name" value="SUMF_dom"/>
</dbReference>
<dbReference type="InterPro" id="IPR042095">
    <property type="entry name" value="SUMF_sf"/>
</dbReference>
<protein>
    <recommendedName>
        <fullName evidence="2">Sulfatase-modifying factor enzyme-like domain-containing protein</fullName>
    </recommendedName>
</protein>
<dbReference type="EMBL" id="GL890952">
    <property type="protein sequence ID" value="EGJ30539.1"/>
    <property type="molecule type" value="Genomic_DNA"/>
</dbReference>
<reference evidence="4" key="1">
    <citation type="journal article" date="2011" name="Proc. Natl. Acad. Sci. U.S.A.">
        <title>Genomic insights into the physiology and ecology of the marine filamentous cyanobacterium Lyngbya majuscula.</title>
        <authorList>
            <person name="Jones A.C."/>
            <person name="Monroe E.A."/>
            <person name="Podell S."/>
            <person name="Hess W.R."/>
            <person name="Klages S."/>
            <person name="Esquenazi E."/>
            <person name="Niessen S."/>
            <person name="Hoover H."/>
            <person name="Rothmann M."/>
            <person name="Lasken R.S."/>
            <person name="Yates J.R.III."/>
            <person name="Reinhardt R."/>
            <person name="Kube M."/>
            <person name="Burkart M.D."/>
            <person name="Allen E.E."/>
            <person name="Dorrestein P.C."/>
            <person name="Gerwick W.H."/>
            <person name="Gerwick L."/>
        </authorList>
    </citation>
    <scope>NUCLEOTIDE SEQUENCE [LARGE SCALE GENOMIC DNA]</scope>
    <source>
        <strain evidence="4">3L</strain>
    </source>
</reference>
<dbReference type="InterPro" id="IPR016187">
    <property type="entry name" value="CTDL_fold"/>
</dbReference>
<sequence>MFFSLLQKNLTRDLVGILLAVSLLFLFPTVFTSSPLAFADSPCPEGMVLIPGGTFMIGSDTYYPSERSAVDVTVDSFCIDRHEVTNADYQAFVQATGYVTVAERPLAKDQFPGLTEAQRQPGSLVFQPPAPGIQQVAYLSWWDWVVGANWQHPYGPDSTIEGFDKYPVVHIAYEDAVAYADWVGKTLPTEAQWEYAARGGLDTDTSIPGEQYAPHKANTWQGFFPFFNTKADGYLGPAPVESFSPNGYGLYDMLGNVWELTADWYRVGHRGKDRSLNPLGPDQGSSFDPEKPDQGALHVIKGGSFLCARNYCSRYRPEARESQAPDTGTNHVGFRLVAMPWHDEGSG</sequence>
<dbReference type="RefSeq" id="WP_009149670.1">
    <property type="nucleotide sequence ID" value="NZ_GL890952.1"/>
</dbReference>
<dbReference type="Pfam" id="PF03781">
    <property type="entry name" value="FGE-sulfatase"/>
    <property type="match status" value="1"/>
</dbReference>
<feature type="region of interest" description="Disordered" evidence="1">
    <location>
        <begin position="274"/>
        <end position="294"/>
    </location>
</feature>
<proteinExistence type="predicted"/>
<evidence type="ECO:0000313" key="3">
    <source>
        <dbReference type="EMBL" id="EGJ30539.1"/>
    </source>
</evidence>
<organism evidence="3 4">
    <name type="scientific">Moorena producens 3L</name>
    <dbReference type="NCBI Taxonomy" id="489825"/>
    <lineage>
        <taxon>Bacteria</taxon>
        <taxon>Bacillati</taxon>
        <taxon>Cyanobacteriota</taxon>
        <taxon>Cyanophyceae</taxon>
        <taxon>Coleofasciculales</taxon>
        <taxon>Coleofasciculaceae</taxon>
        <taxon>Moorena</taxon>
    </lineage>
</organism>
<gene>
    <name evidence="3" type="ORF">LYNGBM3L_49460</name>
</gene>
<dbReference type="Gene3D" id="3.90.1580.10">
    <property type="entry name" value="paralog of FGE (formylglycine-generating enzyme)"/>
    <property type="match status" value="1"/>
</dbReference>
<evidence type="ECO:0000256" key="1">
    <source>
        <dbReference type="SAM" id="MobiDB-lite"/>
    </source>
</evidence>
<dbReference type="AlphaFoldDB" id="F4XXX0"/>
<dbReference type="Proteomes" id="UP000003959">
    <property type="component" value="Unassembled WGS sequence"/>
</dbReference>
<name>F4XXX0_9CYAN</name>
<dbReference type="HOGENOM" id="CLU_012431_4_0_3"/>